<reference evidence="1" key="1">
    <citation type="journal article" date="2020" name="Stud. Mycol.">
        <title>101 Dothideomycetes genomes: a test case for predicting lifestyles and emergence of pathogens.</title>
        <authorList>
            <person name="Haridas S."/>
            <person name="Albert R."/>
            <person name="Binder M."/>
            <person name="Bloem J."/>
            <person name="Labutti K."/>
            <person name="Salamov A."/>
            <person name="Andreopoulos B."/>
            <person name="Baker S."/>
            <person name="Barry K."/>
            <person name="Bills G."/>
            <person name="Bluhm B."/>
            <person name="Cannon C."/>
            <person name="Castanera R."/>
            <person name="Culley D."/>
            <person name="Daum C."/>
            <person name="Ezra D."/>
            <person name="Gonzalez J."/>
            <person name="Henrissat B."/>
            <person name="Kuo A."/>
            <person name="Liang C."/>
            <person name="Lipzen A."/>
            <person name="Lutzoni F."/>
            <person name="Magnuson J."/>
            <person name="Mondo S."/>
            <person name="Nolan M."/>
            <person name="Ohm R."/>
            <person name="Pangilinan J."/>
            <person name="Park H.-J."/>
            <person name="Ramirez L."/>
            <person name="Alfaro M."/>
            <person name="Sun H."/>
            <person name="Tritt A."/>
            <person name="Yoshinaga Y."/>
            <person name="Zwiers L.-H."/>
            <person name="Turgeon B."/>
            <person name="Goodwin S."/>
            <person name="Spatafora J."/>
            <person name="Crous P."/>
            <person name="Grigoriev I."/>
        </authorList>
    </citation>
    <scope>NUCLEOTIDE SEQUENCE</scope>
    <source>
        <strain evidence="1">CBS 116005</strain>
    </source>
</reference>
<keyword evidence="2" id="KW-1185">Reference proteome</keyword>
<sequence length="249" mass="28793">MAPLQLSLKRLINRDRSPFRFLDLPPEIRNRVYEYVFGDLDLAISLLRRNGYKHKLLRAMRNKLSRSGPQLSLLAVCKQLREESIGFVSGVISAEFRQPKQLFLLGDDVLAVGTNLKHVDKIRRCLKTTSELVLLVRHLRLGGMDPLNFVRAAEHTCLVYSGTRPATTIINGVKLALLNNVRILTLEYGKFGIENWPFRFQSNQAWVNATVWPRVEDLRLEGRDAVLRLRRSGHSRWRFWYSGEEIPEE</sequence>
<dbReference type="PANTHER" id="PTHR42085:SF2">
    <property type="entry name" value="F-BOX DOMAIN-CONTAINING PROTEIN"/>
    <property type="match status" value="1"/>
</dbReference>
<evidence type="ECO:0000313" key="1">
    <source>
        <dbReference type="EMBL" id="KAF2765790.1"/>
    </source>
</evidence>
<dbReference type="EMBL" id="ML995884">
    <property type="protein sequence ID" value="KAF2765790.1"/>
    <property type="molecule type" value="Genomic_DNA"/>
</dbReference>
<dbReference type="AlphaFoldDB" id="A0A6G1KZC7"/>
<dbReference type="PANTHER" id="PTHR42085">
    <property type="entry name" value="F-BOX DOMAIN-CONTAINING PROTEIN"/>
    <property type="match status" value="1"/>
</dbReference>
<dbReference type="Proteomes" id="UP000799436">
    <property type="component" value="Unassembled WGS sequence"/>
</dbReference>
<protein>
    <submittedName>
        <fullName evidence="1">Uncharacterized protein</fullName>
    </submittedName>
</protein>
<dbReference type="InterPro" id="IPR038883">
    <property type="entry name" value="AN11006-like"/>
</dbReference>
<accession>A0A6G1KZC7</accession>
<organism evidence="1 2">
    <name type="scientific">Teratosphaeria nubilosa</name>
    <dbReference type="NCBI Taxonomy" id="161662"/>
    <lineage>
        <taxon>Eukaryota</taxon>
        <taxon>Fungi</taxon>
        <taxon>Dikarya</taxon>
        <taxon>Ascomycota</taxon>
        <taxon>Pezizomycotina</taxon>
        <taxon>Dothideomycetes</taxon>
        <taxon>Dothideomycetidae</taxon>
        <taxon>Mycosphaerellales</taxon>
        <taxon>Teratosphaeriaceae</taxon>
        <taxon>Teratosphaeria</taxon>
    </lineage>
</organism>
<gene>
    <name evidence="1" type="ORF">EJ03DRAFT_354573</name>
</gene>
<proteinExistence type="predicted"/>
<dbReference type="OrthoDB" id="5314997at2759"/>
<evidence type="ECO:0000313" key="2">
    <source>
        <dbReference type="Proteomes" id="UP000799436"/>
    </source>
</evidence>
<name>A0A6G1KZC7_9PEZI</name>